<organism evidence="1 2">
    <name type="scientific">Streptococcus caprae</name>
    <dbReference type="NCBI Taxonomy" id="1640501"/>
    <lineage>
        <taxon>Bacteria</taxon>
        <taxon>Bacillati</taxon>
        <taxon>Bacillota</taxon>
        <taxon>Bacilli</taxon>
        <taxon>Lactobacillales</taxon>
        <taxon>Streptococcaceae</taxon>
        <taxon>Streptococcus</taxon>
    </lineage>
</organism>
<evidence type="ECO:0000313" key="2">
    <source>
        <dbReference type="Proteomes" id="UP001595807"/>
    </source>
</evidence>
<dbReference type="EMBL" id="JBHRZV010000045">
    <property type="protein sequence ID" value="MFC3928136.1"/>
    <property type="molecule type" value="Genomic_DNA"/>
</dbReference>
<keyword evidence="2" id="KW-1185">Reference proteome</keyword>
<gene>
    <name evidence="1" type="ORF">ACFORF_06070</name>
</gene>
<dbReference type="Proteomes" id="UP001595807">
    <property type="component" value="Unassembled WGS sequence"/>
</dbReference>
<comment type="caution">
    <text evidence="1">The sequence shown here is derived from an EMBL/GenBank/DDBJ whole genome shotgun (WGS) entry which is preliminary data.</text>
</comment>
<reference evidence="2" key="1">
    <citation type="journal article" date="2019" name="Int. J. Syst. Evol. Microbiol.">
        <title>The Global Catalogue of Microorganisms (GCM) 10K type strain sequencing project: providing services to taxonomists for standard genome sequencing and annotation.</title>
        <authorList>
            <consortium name="The Broad Institute Genomics Platform"/>
            <consortium name="The Broad Institute Genome Sequencing Center for Infectious Disease"/>
            <person name="Wu L."/>
            <person name="Ma J."/>
        </authorList>
    </citation>
    <scope>NUCLEOTIDE SEQUENCE [LARGE SCALE GENOMIC DNA]</scope>
    <source>
        <strain evidence="2">CCUG 67170</strain>
    </source>
</reference>
<evidence type="ECO:0000313" key="1">
    <source>
        <dbReference type="EMBL" id="MFC3928136.1"/>
    </source>
</evidence>
<protein>
    <submittedName>
        <fullName evidence="1">Uncharacterized protein</fullName>
    </submittedName>
</protein>
<proteinExistence type="predicted"/>
<dbReference type="RefSeq" id="WP_380426406.1">
    <property type="nucleotide sequence ID" value="NZ_JBHRZV010000045.1"/>
</dbReference>
<name>A0ABV8CVJ6_9STRE</name>
<sequence length="202" mass="23698">MKSNSQKSEPLRNSLPEEFVAFASHNELQKKREETLEAVAAINGDVIIKLMKRKVRPYTDYLTNSNEKLGIRLKYDSRGKVEEKRLFLDVYDKVTSKIVMTFIIVGADLRKASMQTYWFQREYTSTELTHIVYFMDELTQDMNGLCFIYYRDHKIHPLLDYLTFLDEQEEKLNVSLKTSESPDDSYDADEGFIVPVRIVENK</sequence>
<accession>A0ABV8CVJ6</accession>